<gene>
    <name evidence="1" type="ORF">LY79DRAFT_575754</name>
</gene>
<protein>
    <submittedName>
        <fullName evidence="1">Uncharacterized protein</fullName>
    </submittedName>
</protein>
<dbReference type="RefSeq" id="XP_060419242.1">
    <property type="nucleotide sequence ID" value="XM_060559731.1"/>
</dbReference>
<evidence type="ECO:0000313" key="1">
    <source>
        <dbReference type="EMBL" id="KAK1598565.1"/>
    </source>
</evidence>
<dbReference type="AlphaFoldDB" id="A0AAD8VBK3"/>
<keyword evidence="2" id="KW-1185">Reference proteome</keyword>
<dbReference type="GeneID" id="85443971"/>
<dbReference type="InterPro" id="IPR038718">
    <property type="entry name" value="SNF2-like_sf"/>
</dbReference>
<proteinExistence type="predicted"/>
<organism evidence="1 2">
    <name type="scientific">Colletotrichum navitas</name>
    <dbReference type="NCBI Taxonomy" id="681940"/>
    <lineage>
        <taxon>Eukaryota</taxon>
        <taxon>Fungi</taxon>
        <taxon>Dikarya</taxon>
        <taxon>Ascomycota</taxon>
        <taxon>Pezizomycotina</taxon>
        <taxon>Sordariomycetes</taxon>
        <taxon>Hypocreomycetidae</taxon>
        <taxon>Glomerellales</taxon>
        <taxon>Glomerellaceae</taxon>
        <taxon>Colletotrichum</taxon>
        <taxon>Colletotrichum graminicola species complex</taxon>
    </lineage>
</organism>
<dbReference type="EMBL" id="JAHLJV010000004">
    <property type="protein sequence ID" value="KAK1598565.1"/>
    <property type="molecule type" value="Genomic_DNA"/>
</dbReference>
<dbReference type="InterPro" id="IPR027417">
    <property type="entry name" value="P-loop_NTPase"/>
</dbReference>
<dbReference type="Proteomes" id="UP001230504">
    <property type="component" value="Unassembled WGS sequence"/>
</dbReference>
<dbReference type="SUPFAM" id="SSF52540">
    <property type="entry name" value="P-loop containing nucleoside triphosphate hydrolases"/>
    <property type="match status" value="1"/>
</dbReference>
<evidence type="ECO:0000313" key="2">
    <source>
        <dbReference type="Proteomes" id="UP001230504"/>
    </source>
</evidence>
<sequence>MYYMALLPSLVVADVIHTELWYREAQGGGKKTDSESTGSDIRLSVNSRIVKIVKTGPARVSSDRLPSFIAAANGMEAHPNGRKYKLPTKHGLPIVPDDYFTDNKYKVTLDKSEAHCFVGRWSILHRLADWKRTWARIIVDEAHQGKKDNGKMYQNLIRKQSNAIHFVSATILANHIQDLTVFIKILYCKM</sequence>
<name>A0AAD8VBK3_9PEZI</name>
<accession>A0AAD8VBK3</accession>
<dbReference type="Gene3D" id="3.40.50.10810">
    <property type="entry name" value="Tandem AAA-ATPase domain"/>
    <property type="match status" value="1"/>
</dbReference>
<comment type="caution">
    <text evidence="1">The sequence shown here is derived from an EMBL/GenBank/DDBJ whole genome shotgun (WGS) entry which is preliminary data.</text>
</comment>
<reference evidence="1" key="1">
    <citation type="submission" date="2021-06" db="EMBL/GenBank/DDBJ databases">
        <title>Comparative genomics, transcriptomics and evolutionary studies reveal genomic signatures of adaptation to plant cell wall in hemibiotrophic fungi.</title>
        <authorList>
            <consortium name="DOE Joint Genome Institute"/>
            <person name="Baroncelli R."/>
            <person name="Diaz J.F."/>
            <person name="Benocci T."/>
            <person name="Peng M."/>
            <person name="Battaglia E."/>
            <person name="Haridas S."/>
            <person name="Andreopoulos W."/>
            <person name="Labutti K."/>
            <person name="Pangilinan J."/>
            <person name="Floch G.L."/>
            <person name="Makela M.R."/>
            <person name="Henrissat B."/>
            <person name="Grigoriev I.V."/>
            <person name="Crouch J.A."/>
            <person name="De Vries R.P."/>
            <person name="Sukno S.A."/>
            <person name="Thon M.R."/>
        </authorList>
    </citation>
    <scope>NUCLEOTIDE SEQUENCE</scope>
    <source>
        <strain evidence="1">CBS 125086</strain>
    </source>
</reference>